<dbReference type="Gene3D" id="3.30.70.1230">
    <property type="entry name" value="Nucleotide cyclase"/>
    <property type="match status" value="1"/>
</dbReference>
<dbReference type="GO" id="GO:0006171">
    <property type="term" value="P:cAMP biosynthetic process"/>
    <property type="evidence" value="ECO:0007669"/>
    <property type="project" value="TreeGrafter"/>
</dbReference>
<dbReference type="InterPro" id="IPR009057">
    <property type="entry name" value="Homeodomain-like_sf"/>
</dbReference>
<dbReference type="GO" id="GO:0035556">
    <property type="term" value="P:intracellular signal transduction"/>
    <property type="evidence" value="ECO:0007669"/>
    <property type="project" value="InterPro"/>
</dbReference>
<dbReference type="InterPro" id="IPR019734">
    <property type="entry name" value="TPR_rpt"/>
</dbReference>
<dbReference type="InterPro" id="IPR001054">
    <property type="entry name" value="A/G_cyclase"/>
</dbReference>
<dbReference type="Gene3D" id="1.25.40.10">
    <property type="entry name" value="Tetratricopeptide repeat domain"/>
    <property type="match status" value="2"/>
</dbReference>
<dbReference type="STRING" id="880070.Cycma_3864"/>
<dbReference type="SUPFAM" id="SSF55073">
    <property type="entry name" value="Nucleotide cyclase"/>
    <property type="match status" value="1"/>
</dbReference>
<dbReference type="InterPro" id="IPR018060">
    <property type="entry name" value="HTH_AraC"/>
</dbReference>
<dbReference type="InterPro" id="IPR029787">
    <property type="entry name" value="Nucleotide_cyclase"/>
</dbReference>
<dbReference type="EMBL" id="CP002955">
    <property type="protein sequence ID" value="AEL27574.1"/>
    <property type="molecule type" value="Genomic_DNA"/>
</dbReference>
<dbReference type="GO" id="GO:0043565">
    <property type="term" value="F:sequence-specific DNA binding"/>
    <property type="evidence" value="ECO:0007669"/>
    <property type="project" value="InterPro"/>
</dbReference>
<keyword evidence="1" id="KW-0805">Transcription regulation</keyword>
<protein>
    <submittedName>
        <fullName evidence="5">Adenylate/guanylate cyclase with TPR repeats</fullName>
    </submittedName>
</protein>
<organism evidence="5 6">
    <name type="scientific">Cyclobacterium marinum (strain ATCC 25205 / DSM 745 / LMG 13164 / NCIMB 1802)</name>
    <name type="common">Flectobacillus marinus</name>
    <dbReference type="NCBI Taxonomy" id="880070"/>
    <lineage>
        <taxon>Bacteria</taxon>
        <taxon>Pseudomonadati</taxon>
        <taxon>Bacteroidota</taxon>
        <taxon>Cytophagia</taxon>
        <taxon>Cytophagales</taxon>
        <taxon>Cyclobacteriaceae</taxon>
        <taxon>Cyclobacterium</taxon>
    </lineage>
</organism>
<dbReference type="eggNOG" id="COG0457">
    <property type="taxonomic scope" value="Bacteria"/>
</dbReference>
<dbReference type="SUPFAM" id="SSF48452">
    <property type="entry name" value="TPR-like"/>
    <property type="match status" value="2"/>
</dbReference>
<dbReference type="SUPFAM" id="SSF46689">
    <property type="entry name" value="Homeodomain-like"/>
    <property type="match status" value="1"/>
</dbReference>
<keyword evidence="6" id="KW-1185">Reference proteome</keyword>
<reference evidence="6" key="1">
    <citation type="submission" date="2011-07" db="EMBL/GenBank/DDBJ databases">
        <title>The complete genome of Cyclobacterium marinum DSM 745.</title>
        <authorList>
            <person name="Lucas S."/>
            <person name="Han J."/>
            <person name="Lapidus A."/>
            <person name="Bruce D."/>
            <person name="Goodwin L."/>
            <person name="Pitluck S."/>
            <person name="Peters L."/>
            <person name="Kyrpides N."/>
            <person name="Mavromatis K."/>
            <person name="Ivanova N."/>
            <person name="Ovchinnikova G."/>
            <person name="Chertkov O."/>
            <person name="Detter J.C."/>
            <person name="Tapia R."/>
            <person name="Han C."/>
            <person name="Land M."/>
            <person name="Hauser L."/>
            <person name="Markowitz V."/>
            <person name="Cheng J.-F."/>
            <person name="Hugenholtz P."/>
            <person name="Woyke T."/>
            <person name="Wu D."/>
            <person name="Tindall B."/>
            <person name="Schuetze A."/>
            <person name="Brambilla E."/>
            <person name="Klenk H.-P."/>
            <person name="Eisen J.A."/>
        </authorList>
    </citation>
    <scope>NUCLEOTIDE SEQUENCE [LARGE SCALE GENOMIC DNA]</scope>
    <source>
        <strain evidence="6">ATCC 25205 / DSM 745 / LMG 13164 / NCIMB 1802</strain>
    </source>
</reference>
<dbReference type="OrthoDB" id="9779074at2"/>
<dbReference type="Gene3D" id="1.10.10.60">
    <property type="entry name" value="Homeodomain-like"/>
    <property type="match status" value="2"/>
</dbReference>
<dbReference type="Pfam" id="PF12895">
    <property type="entry name" value="ANAPC3"/>
    <property type="match status" value="1"/>
</dbReference>
<dbReference type="SMART" id="SM00028">
    <property type="entry name" value="TPR"/>
    <property type="match status" value="4"/>
</dbReference>
<dbReference type="SMART" id="SM00342">
    <property type="entry name" value="HTH_ARAC"/>
    <property type="match status" value="1"/>
</dbReference>
<accession>G0J5D8</accession>
<dbReference type="Proteomes" id="UP000001635">
    <property type="component" value="Chromosome"/>
</dbReference>
<dbReference type="SMART" id="SM00044">
    <property type="entry name" value="CYCc"/>
    <property type="match status" value="1"/>
</dbReference>
<dbReference type="KEGG" id="cmr:Cycma_3864"/>
<evidence type="ECO:0000256" key="2">
    <source>
        <dbReference type="ARBA" id="ARBA00023163"/>
    </source>
</evidence>
<dbReference type="Pfam" id="PF00211">
    <property type="entry name" value="Guanylate_cyc"/>
    <property type="match status" value="1"/>
</dbReference>
<dbReference type="Pfam" id="PF12833">
    <property type="entry name" value="HTH_18"/>
    <property type="match status" value="1"/>
</dbReference>
<dbReference type="PROSITE" id="PS50125">
    <property type="entry name" value="GUANYLATE_CYCLASE_2"/>
    <property type="match status" value="1"/>
</dbReference>
<proteinExistence type="predicted"/>
<feature type="domain" description="Guanylate cyclase" evidence="4">
    <location>
        <begin position="11"/>
        <end position="118"/>
    </location>
</feature>
<dbReference type="RefSeq" id="WP_014021859.1">
    <property type="nucleotide sequence ID" value="NC_015914.1"/>
</dbReference>
<dbReference type="AlphaFoldDB" id="G0J5D8"/>
<dbReference type="InterPro" id="IPR050697">
    <property type="entry name" value="Adenylyl/Guanylyl_Cyclase_3/4"/>
</dbReference>
<dbReference type="PROSITE" id="PS01124">
    <property type="entry name" value="HTH_ARAC_FAMILY_2"/>
    <property type="match status" value="1"/>
</dbReference>
<dbReference type="CDD" id="cd07302">
    <property type="entry name" value="CHD"/>
    <property type="match status" value="1"/>
</dbReference>
<keyword evidence="2" id="KW-0804">Transcription</keyword>
<name>G0J5D8_CYCMS</name>
<evidence type="ECO:0000313" key="5">
    <source>
        <dbReference type="EMBL" id="AEL27574.1"/>
    </source>
</evidence>
<dbReference type="GO" id="GO:0004016">
    <property type="term" value="F:adenylate cyclase activity"/>
    <property type="evidence" value="ECO:0007669"/>
    <property type="project" value="UniProtKB-ARBA"/>
</dbReference>
<dbReference type="eggNOG" id="COG5616">
    <property type="taxonomic scope" value="Bacteria"/>
</dbReference>
<evidence type="ECO:0000313" key="6">
    <source>
        <dbReference type="Proteomes" id="UP000001635"/>
    </source>
</evidence>
<dbReference type="HOGENOM" id="CLU_019981_0_1_10"/>
<dbReference type="eggNOG" id="COG2207">
    <property type="taxonomic scope" value="Bacteria"/>
</dbReference>
<evidence type="ECO:0000256" key="1">
    <source>
        <dbReference type="ARBA" id="ARBA00023015"/>
    </source>
</evidence>
<feature type="domain" description="HTH araC/xylS-type" evidence="3">
    <location>
        <begin position="669"/>
        <end position="773"/>
    </location>
</feature>
<dbReference type="Gene3D" id="3.40.50.10070">
    <property type="entry name" value="TolB, N-terminal domain"/>
    <property type="match status" value="1"/>
</dbReference>
<dbReference type="PANTHER" id="PTHR43081:SF19">
    <property type="entry name" value="PH-SENSITIVE ADENYLATE CYCLASE RV1264"/>
    <property type="match status" value="1"/>
</dbReference>
<gene>
    <name evidence="5" type="ordered locus">Cycma_3864</name>
</gene>
<dbReference type="PANTHER" id="PTHR43081">
    <property type="entry name" value="ADENYLATE CYCLASE, TERMINAL-DIFFERENTIATION SPECIFIC-RELATED"/>
    <property type="match status" value="1"/>
</dbReference>
<evidence type="ECO:0000259" key="3">
    <source>
        <dbReference type="PROSITE" id="PS01124"/>
    </source>
</evidence>
<evidence type="ECO:0000259" key="4">
    <source>
        <dbReference type="PROSITE" id="PS50125"/>
    </source>
</evidence>
<dbReference type="eggNOG" id="COG2114">
    <property type="taxonomic scope" value="Bacteria"/>
</dbReference>
<dbReference type="GO" id="GO:0003700">
    <property type="term" value="F:DNA-binding transcription factor activity"/>
    <property type="evidence" value="ECO:0007669"/>
    <property type="project" value="InterPro"/>
</dbReference>
<sequence>MKGKITRQLAAVMFTDIVGYTALMQKNEAVAMRIRSRHREVFESLHKIYNGEIIQYYGDGTLSVFKSAIEAANCAIQIQNLLLGNDPVPVRIGLHMGDIVYSETEVYGDGVNFASRIESMSVAGGILLSDKLNDELKNHPTIATTSLGHFELKNIEKPVEVFAICNEGIKVPLLQEIGGKQKNNYKTIAVLPFTNMSTNAENEYFSDGITEEIINALAKIKRLKVTSRTSSFFFKNKNVPIKQIAKELDVSAILEGSVRLAGDTVRITAQLIQTKEDFHFWSETWDRKLENIFEVQDEISLLIADKLREHFGHFEINEHLVTKPTDSISAYEYCLKAKFHKNKWNPKDVETAISFYDKALKIDPKYSEALVGKADCYSFLGTTGFMPFEEAWGRTIQYTNQAIELNDESSGVYYQLSNQAFFIECDYAKSLTQMKKAIEINPNNADAQQFISFLYIIAGNRAKAKNHLDIALSINPLSDETHFFRAYFHYMIEDYQKALTMLNRCITNNSKNIPAHSVKILCLLKLGKFDEVITYFDNVPEDVIIEGEKTGAIALAYAMKKDKAKIIQYQRQLEEQTKAPNGFTADSYLFLMHAVLGEVDKAFQWVEKALQNKASLLLLRYTDPMVFDLKKDLRYTKYQKIIYPNSNEALPIGSKKALLDEEATATYKNRLLALFDKEKPYLDSDLSLRSLANHLEMHPNQLSWLLNESIGKNFNEFVNHYRVEAFKEIANDPNNSHLSLIGLAYDSGFNSKTVFNTYFKKETGLTPKQFLKNQDKSDLQ</sequence>
<dbReference type="InterPro" id="IPR011990">
    <property type="entry name" value="TPR-like_helical_dom_sf"/>
</dbReference>